<dbReference type="InterPro" id="IPR010406">
    <property type="entry name" value="DUF1003"/>
</dbReference>
<feature type="transmembrane region" description="Helical" evidence="1">
    <location>
        <begin position="82"/>
        <end position="101"/>
    </location>
</feature>
<dbReference type="RefSeq" id="WP_350241055.1">
    <property type="nucleotide sequence ID" value="NZ_CP158296.1"/>
</dbReference>
<evidence type="ECO:0000313" key="2">
    <source>
        <dbReference type="EMBL" id="XBV83514.1"/>
    </source>
</evidence>
<keyword evidence="1" id="KW-1133">Transmembrane helix</keyword>
<dbReference type="AlphaFoldDB" id="A0AAU7U4X5"/>
<accession>A0AAU7U4X5</accession>
<protein>
    <submittedName>
        <fullName evidence="2">DUF1003 domain-containing protein</fullName>
    </submittedName>
</protein>
<gene>
    <name evidence="2" type="ORF">ABOD76_00650</name>
</gene>
<sequence>MAQAHDDRFAQLIEGNAEINALLRQQAEAGLTNLHRPIERLGALLVRPVFLVVSLTVAVLWVLLNLDLKVVTSRPWDAPPFFWLQGLVGVLSLITTATVLVSQARQAQLAEQRAQLQLQVILLTEQRTAKLIGLLEELRRDLPNVHDRPDLEAEVMQQASSPQAILEAIVTQDDAGTEER</sequence>
<dbReference type="KEGG" id="dsc:ABOD76_00650"/>
<proteinExistence type="predicted"/>
<reference evidence="2" key="1">
    <citation type="submission" date="2024-06" db="EMBL/GenBank/DDBJ databases">
        <title>Draft Genome Sequence of Deinococcus sonorensis Type Strain KR-87, a Biofilm Producing Representative of the Genus Deinococcus.</title>
        <authorList>
            <person name="Boren L.S."/>
            <person name="Grosso R.A."/>
            <person name="Hugenberg-Cox A.N."/>
            <person name="Hill J.T.E."/>
            <person name="Albert C.M."/>
            <person name="Tuohy J.M."/>
        </authorList>
    </citation>
    <scope>NUCLEOTIDE SEQUENCE</scope>
    <source>
        <strain evidence="2">KR-87</strain>
        <plasmid evidence="2">pDson04</plasmid>
    </source>
</reference>
<geneLocation type="plasmid" evidence="2">
    <name>pDson04</name>
</geneLocation>
<keyword evidence="1" id="KW-0472">Membrane</keyword>
<organism evidence="2">
    <name type="scientific">Deinococcus sonorensis KR-87</name>
    <dbReference type="NCBI Taxonomy" id="694439"/>
    <lineage>
        <taxon>Bacteria</taxon>
        <taxon>Thermotogati</taxon>
        <taxon>Deinococcota</taxon>
        <taxon>Deinococci</taxon>
        <taxon>Deinococcales</taxon>
        <taxon>Deinococcaceae</taxon>
        <taxon>Deinococcus</taxon>
    </lineage>
</organism>
<feature type="transmembrane region" description="Helical" evidence="1">
    <location>
        <begin position="44"/>
        <end position="62"/>
    </location>
</feature>
<keyword evidence="2" id="KW-0614">Plasmid</keyword>
<keyword evidence="1" id="KW-0812">Transmembrane</keyword>
<name>A0AAU7U4X5_9DEIO</name>
<dbReference type="EMBL" id="CP158296">
    <property type="protein sequence ID" value="XBV83514.1"/>
    <property type="molecule type" value="Genomic_DNA"/>
</dbReference>
<dbReference type="Pfam" id="PF06210">
    <property type="entry name" value="DUF1003"/>
    <property type="match status" value="1"/>
</dbReference>
<evidence type="ECO:0000256" key="1">
    <source>
        <dbReference type="SAM" id="Phobius"/>
    </source>
</evidence>